<dbReference type="EMBL" id="MPOG01000014">
    <property type="protein sequence ID" value="OOH94259.1"/>
    <property type="molecule type" value="Genomic_DNA"/>
</dbReference>
<accession>A0A1T3GV89</accession>
<proteinExistence type="predicted"/>
<dbReference type="eggNOG" id="ENOG5032SQ8">
    <property type="taxonomic scope" value="Bacteria"/>
</dbReference>
<dbReference type="OrthoDB" id="1268387at2"/>
<dbReference type="AlphaFoldDB" id="A0A1T3GV89"/>
<evidence type="ECO:0000313" key="1">
    <source>
        <dbReference type="EMBL" id="OOH94259.1"/>
    </source>
</evidence>
<evidence type="ECO:0000313" key="2">
    <source>
        <dbReference type="Proteomes" id="UP000188947"/>
    </source>
</evidence>
<dbReference type="Proteomes" id="UP000188947">
    <property type="component" value="Unassembled WGS sequence"/>
</dbReference>
<gene>
    <name evidence="1" type="ORF">BMF97_12940</name>
</gene>
<dbReference type="RefSeq" id="WP_070904485.1">
    <property type="nucleotide sequence ID" value="NZ_CP016378.1"/>
</dbReference>
<comment type="caution">
    <text evidence="1">The sequence shown here is derived from an EMBL/GenBank/DDBJ whole genome shotgun (WGS) entry which is preliminary data.</text>
</comment>
<keyword evidence="2" id="KW-1185">Reference proteome</keyword>
<reference evidence="1 2" key="1">
    <citation type="submission" date="2016-11" db="EMBL/GenBank/DDBJ databases">
        <title>Genome sequence and comparative genomic analysis of clinical strain Elizabethkingia meningoseptica 61421 PRCM.</title>
        <authorList>
            <person name="Wang M."/>
            <person name="Hu S."/>
            <person name="Cao L."/>
            <person name="Jiang T."/>
            <person name="Zhou Y."/>
            <person name="Ming D."/>
        </authorList>
    </citation>
    <scope>NUCLEOTIDE SEQUENCE [LARGE SCALE GENOMIC DNA]</scope>
    <source>
        <strain evidence="1 2">61421 PRCM</strain>
    </source>
</reference>
<name>A0A1T3GV89_ELIME</name>
<protein>
    <submittedName>
        <fullName evidence="1">Uncharacterized protein</fullName>
    </submittedName>
</protein>
<organism evidence="1 2">
    <name type="scientific">Elizabethkingia meningoseptica</name>
    <name type="common">Chryseobacterium meningosepticum</name>
    <dbReference type="NCBI Taxonomy" id="238"/>
    <lineage>
        <taxon>Bacteria</taxon>
        <taxon>Pseudomonadati</taxon>
        <taxon>Bacteroidota</taxon>
        <taxon>Flavobacteriia</taxon>
        <taxon>Flavobacteriales</taxon>
        <taxon>Weeksellaceae</taxon>
        <taxon>Elizabethkingia</taxon>
    </lineage>
</organism>
<sequence>MFTFLLYSIVLFMAVFWTKAQQMRWEQINSHTVEDLMLRQNIEKNSNSNTNTIQIGDYNEARLILNEQTDIQVKQTGDYNSLYYINSFTDTETKTSVITRGDNNIVDITGSNSISKDMMLNVKGDNMIVFMRNY</sequence>
<dbReference type="STRING" id="238.BBD35_12260"/>